<dbReference type="AlphaFoldDB" id="A0A835HUP1"/>
<keyword evidence="1" id="KW-0813">Transport</keyword>
<dbReference type="GO" id="GO:0015031">
    <property type="term" value="P:protein transport"/>
    <property type="evidence" value="ECO:0007669"/>
    <property type="project" value="UniProtKB-KW"/>
</dbReference>
<evidence type="ECO:0000256" key="1">
    <source>
        <dbReference type="RuleBase" id="RU365079"/>
    </source>
</evidence>
<dbReference type="PROSITE" id="PS50969">
    <property type="entry name" value="FCP1"/>
    <property type="match status" value="1"/>
</dbReference>
<dbReference type="InterPro" id="IPR036412">
    <property type="entry name" value="HAD-like_sf"/>
</dbReference>
<dbReference type="GO" id="GO:0005744">
    <property type="term" value="C:TIM23 mitochondrial import inner membrane translocase complex"/>
    <property type="evidence" value="ECO:0007669"/>
    <property type="project" value="UniProtKB-UniRule"/>
</dbReference>
<reference evidence="3 4" key="1">
    <citation type="submission" date="2020-10" db="EMBL/GenBank/DDBJ databases">
        <title>The Coptis chinensis genome and diversification of protoberbering-type alkaloids.</title>
        <authorList>
            <person name="Wang B."/>
            <person name="Shu S."/>
            <person name="Song C."/>
            <person name="Liu Y."/>
        </authorList>
    </citation>
    <scope>NUCLEOTIDE SEQUENCE [LARGE SCALE GENOMIC DNA]</scope>
    <source>
        <strain evidence="3">HL-2020</strain>
        <tissue evidence="3">Leaf</tissue>
    </source>
</reference>
<name>A0A835HUP1_9MAGN</name>
<dbReference type="Gene3D" id="3.40.50.1000">
    <property type="entry name" value="HAD superfamily/HAD-like"/>
    <property type="match status" value="1"/>
</dbReference>
<comment type="subunit">
    <text evidence="1">Component of the TIM23 complex.</text>
</comment>
<evidence type="ECO:0000259" key="2">
    <source>
        <dbReference type="PROSITE" id="PS50969"/>
    </source>
</evidence>
<comment type="subcellular location">
    <subcellularLocation>
        <location evidence="1">Mitochondrion inner membrane</location>
        <topology evidence="1">Single-pass membrane protein</topology>
    </subcellularLocation>
</comment>
<accession>A0A835HUP1</accession>
<sequence length="122" mass="14389">MTIAKEILDCGITERQFLSKKEDVQSLCKEGIVIHRPPMSKPNRILLILDLNGVLVHVANKLDLPLGFKADTFNLRKAIIRRPFCDDFLKFCFERFYMGAWSSREKLNLVRLLDFIMRERRY</sequence>
<protein>
    <recommendedName>
        <fullName evidence="1">Mitochondrial import inner membrane translocase subunit TIM50</fullName>
    </recommendedName>
</protein>
<dbReference type="Pfam" id="PF03031">
    <property type="entry name" value="NIF"/>
    <property type="match status" value="1"/>
</dbReference>
<dbReference type="InterPro" id="IPR004274">
    <property type="entry name" value="FCP1_dom"/>
</dbReference>
<comment type="caution">
    <text evidence="3">The sequence shown here is derived from an EMBL/GenBank/DDBJ whole genome shotgun (WGS) entry which is preliminary data.</text>
</comment>
<feature type="domain" description="FCP1 homology" evidence="2">
    <location>
        <begin position="40"/>
        <end position="122"/>
    </location>
</feature>
<dbReference type="InterPro" id="IPR023214">
    <property type="entry name" value="HAD_sf"/>
</dbReference>
<comment type="function">
    <text evidence="1">Essential component of the TIM23 complex, a complex that mediates the translocation of transit peptide-containing proteins across the mitochondrial inner membrane.</text>
</comment>
<dbReference type="InterPro" id="IPR050365">
    <property type="entry name" value="TIM50"/>
</dbReference>
<gene>
    <name evidence="3" type="ORF">IFM89_013195</name>
</gene>
<comment type="similarity">
    <text evidence="1">Belongs to the TIM50 family.</text>
</comment>
<organism evidence="3 4">
    <name type="scientific">Coptis chinensis</name>
    <dbReference type="NCBI Taxonomy" id="261450"/>
    <lineage>
        <taxon>Eukaryota</taxon>
        <taxon>Viridiplantae</taxon>
        <taxon>Streptophyta</taxon>
        <taxon>Embryophyta</taxon>
        <taxon>Tracheophyta</taxon>
        <taxon>Spermatophyta</taxon>
        <taxon>Magnoliopsida</taxon>
        <taxon>Ranunculales</taxon>
        <taxon>Ranunculaceae</taxon>
        <taxon>Coptidoideae</taxon>
        <taxon>Coptis</taxon>
    </lineage>
</organism>
<keyword evidence="1" id="KW-0811">Translocation</keyword>
<keyword evidence="1" id="KW-0809">Transit peptide</keyword>
<dbReference type="SUPFAM" id="SSF56784">
    <property type="entry name" value="HAD-like"/>
    <property type="match status" value="1"/>
</dbReference>
<dbReference type="Proteomes" id="UP000631114">
    <property type="component" value="Unassembled WGS sequence"/>
</dbReference>
<keyword evidence="1" id="KW-0653">Protein transport</keyword>
<evidence type="ECO:0000313" key="4">
    <source>
        <dbReference type="Proteomes" id="UP000631114"/>
    </source>
</evidence>
<proteinExistence type="inferred from homology"/>
<keyword evidence="1" id="KW-0496">Mitochondrion</keyword>
<dbReference type="OrthoDB" id="1711508at2759"/>
<evidence type="ECO:0000313" key="3">
    <source>
        <dbReference type="EMBL" id="KAF9605029.1"/>
    </source>
</evidence>
<keyword evidence="4" id="KW-1185">Reference proteome</keyword>
<dbReference type="EMBL" id="JADFTS010000005">
    <property type="protein sequence ID" value="KAF9605029.1"/>
    <property type="molecule type" value="Genomic_DNA"/>
</dbReference>
<dbReference type="PANTHER" id="PTHR12210">
    <property type="entry name" value="DULLARD PROTEIN PHOSPHATASE"/>
    <property type="match status" value="1"/>
</dbReference>